<dbReference type="PANTHER" id="PTHR19879:SF9">
    <property type="entry name" value="TRANSCRIPTION INITIATION FACTOR TFIID SUBUNIT 5"/>
    <property type="match status" value="1"/>
</dbReference>
<feature type="repeat" description="WD" evidence="3">
    <location>
        <begin position="318"/>
        <end position="354"/>
    </location>
</feature>
<keyword evidence="1 3" id="KW-0853">WD repeat</keyword>
<gene>
    <name evidence="4" type="ORF">TRIATDRAFT_2962</name>
</gene>
<feature type="non-terminal residue" evidence="4">
    <location>
        <position position="1"/>
    </location>
</feature>
<dbReference type="STRING" id="452589.G9NKQ1"/>
<feature type="repeat" description="WD" evidence="3">
    <location>
        <begin position="276"/>
        <end position="317"/>
    </location>
</feature>
<dbReference type="KEGG" id="tatv:25780523"/>
<dbReference type="SUPFAM" id="SSF50978">
    <property type="entry name" value="WD40 repeat-like"/>
    <property type="match status" value="1"/>
</dbReference>
<dbReference type="InterPro" id="IPR020472">
    <property type="entry name" value="WD40_PAC1"/>
</dbReference>
<evidence type="ECO:0000256" key="1">
    <source>
        <dbReference type="ARBA" id="ARBA00022574"/>
    </source>
</evidence>
<dbReference type="eggNOG" id="KOG0266">
    <property type="taxonomic scope" value="Eukaryota"/>
</dbReference>
<feature type="repeat" description="WD" evidence="3">
    <location>
        <begin position="223"/>
        <end position="257"/>
    </location>
</feature>
<dbReference type="InterPro" id="IPR015943">
    <property type="entry name" value="WD40/YVTN_repeat-like_dom_sf"/>
</dbReference>
<evidence type="ECO:0000256" key="3">
    <source>
        <dbReference type="PROSITE-ProRule" id="PRU00221"/>
    </source>
</evidence>
<protein>
    <submittedName>
        <fullName evidence="4">Transcriptional repressor rco-1-like protein</fullName>
    </submittedName>
</protein>
<dbReference type="PRINTS" id="PR00320">
    <property type="entry name" value="GPROTEINBRPT"/>
</dbReference>
<dbReference type="Pfam" id="PF00400">
    <property type="entry name" value="WD40"/>
    <property type="match status" value="7"/>
</dbReference>
<dbReference type="Gene3D" id="2.130.10.10">
    <property type="entry name" value="YVTN repeat-like/Quinoprotein amine dehydrogenase"/>
    <property type="match status" value="1"/>
</dbReference>
<dbReference type="AlphaFoldDB" id="G9NKQ1"/>
<dbReference type="InterPro" id="IPR036322">
    <property type="entry name" value="WD40_repeat_dom_sf"/>
</dbReference>
<keyword evidence="5" id="KW-1185">Reference proteome</keyword>
<organism evidence="4 5">
    <name type="scientific">Hypocrea atroviridis (strain ATCC 20476 / IMI 206040)</name>
    <name type="common">Trichoderma atroviride</name>
    <dbReference type="NCBI Taxonomy" id="452589"/>
    <lineage>
        <taxon>Eukaryota</taxon>
        <taxon>Fungi</taxon>
        <taxon>Dikarya</taxon>
        <taxon>Ascomycota</taxon>
        <taxon>Pezizomycotina</taxon>
        <taxon>Sordariomycetes</taxon>
        <taxon>Hypocreomycetidae</taxon>
        <taxon>Hypocreales</taxon>
        <taxon>Hypocreaceae</taxon>
        <taxon>Trichoderma</taxon>
    </lineage>
</organism>
<sequence>PSTPPTSHGLGSLKLDAVAPHHKKSGDDWYVIFNPQVQRVLDVDLVHTLLHDSVVASVRFSQDGRYVATGSNRFARIFDVDTGEEIHTLDCSTTDIAEDNYLRSVCFSPNGKYLATANPDKAVRVWDITTETLHNHFQDHTEGVHTCDFARDGRTIVSGSHDGTVRLWDIETGANTSTLTANNEILAVAMSPDAQFVAAGSSDGTIYLWDVKTGILVDHLKDPDGHRSGVYSIAFLPNGKNLVSASLDRTIKMWELSLPRDEPNLGKEGGSCVKTFEGHNDFVISVAPSPDGLWIMSGSKDRSAQFWDSKTGAAQFILQAHTNTVISVAPSPQGSYFATGGGDKKVRIWAYRPY</sequence>
<accession>G9NKQ1</accession>
<evidence type="ECO:0000313" key="5">
    <source>
        <dbReference type="Proteomes" id="UP000005426"/>
    </source>
</evidence>
<dbReference type="PROSITE" id="PS50294">
    <property type="entry name" value="WD_REPEATS_REGION"/>
    <property type="match status" value="6"/>
</dbReference>
<dbReference type="PANTHER" id="PTHR19879">
    <property type="entry name" value="TRANSCRIPTION INITIATION FACTOR TFIID"/>
    <property type="match status" value="1"/>
</dbReference>
<comment type="caution">
    <text evidence="4">The sequence shown here is derived from an EMBL/GenBank/DDBJ whole genome shotgun (WGS) entry which is preliminary data.</text>
</comment>
<dbReference type="Proteomes" id="UP000005426">
    <property type="component" value="Unassembled WGS sequence"/>
</dbReference>
<feature type="repeat" description="WD" evidence="3">
    <location>
        <begin position="95"/>
        <end position="136"/>
    </location>
</feature>
<dbReference type="PROSITE" id="PS50082">
    <property type="entry name" value="WD_REPEATS_2"/>
    <property type="match status" value="6"/>
</dbReference>
<keyword evidence="2" id="KW-0677">Repeat</keyword>
<dbReference type="OMA" id="QARICTH"/>
<dbReference type="PROSITE" id="PS00678">
    <property type="entry name" value="WD_REPEATS_1"/>
    <property type="match status" value="5"/>
</dbReference>
<dbReference type="SMART" id="SM00320">
    <property type="entry name" value="WD40"/>
    <property type="match status" value="7"/>
</dbReference>
<reference evidence="4 5" key="1">
    <citation type="journal article" date="2011" name="Genome Biol.">
        <title>Comparative genome sequence analysis underscores mycoparasitism as the ancestral life style of Trichoderma.</title>
        <authorList>
            <person name="Kubicek C.P."/>
            <person name="Herrera-Estrella A."/>
            <person name="Seidl-Seiboth V."/>
            <person name="Martinez D.A."/>
            <person name="Druzhinina I.S."/>
            <person name="Thon M."/>
            <person name="Zeilinger S."/>
            <person name="Casas-Flores S."/>
            <person name="Horwitz B.A."/>
            <person name="Mukherjee P.K."/>
            <person name="Mukherjee M."/>
            <person name="Kredics L."/>
            <person name="Alcaraz L.D."/>
            <person name="Aerts A."/>
            <person name="Antal Z."/>
            <person name="Atanasova L."/>
            <person name="Cervantes-Badillo M.G."/>
            <person name="Challacombe J."/>
            <person name="Chertkov O."/>
            <person name="McCluskey K."/>
            <person name="Coulpier F."/>
            <person name="Deshpande N."/>
            <person name="von Doehren H."/>
            <person name="Ebbole D.J."/>
            <person name="Esquivel-Naranjo E.U."/>
            <person name="Fekete E."/>
            <person name="Flipphi M."/>
            <person name="Glaser F."/>
            <person name="Gomez-Rodriguez E.Y."/>
            <person name="Gruber S."/>
            <person name="Han C."/>
            <person name="Henrissat B."/>
            <person name="Hermosa R."/>
            <person name="Hernandez-Onate M."/>
            <person name="Karaffa L."/>
            <person name="Kosti I."/>
            <person name="Le Crom S."/>
            <person name="Lindquist E."/>
            <person name="Lucas S."/>
            <person name="Luebeck M."/>
            <person name="Luebeck P.S."/>
            <person name="Margeot A."/>
            <person name="Metz B."/>
            <person name="Misra M."/>
            <person name="Nevalainen H."/>
            <person name="Omann M."/>
            <person name="Packer N."/>
            <person name="Perrone G."/>
            <person name="Uresti-Rivera E.E."/>
            <person name="Salamov A."/>
            <person name="Schmoll M."/>
            <person name="Seiboth B."/>
            <person name="Shapiro H."/>
            <person name="Sukno S."/>
            <person name="Tamayo-Ramos J.A."/>
            <person name="Tisch D."/>
            <person name="Wiest A."/>
            <person name="Wilkinson H.H."/>
            <person name="Zhang M."/>
            <person name="Coutinho P.M."/>
            <person name="Kenerley C.M."/>
            <person name="Monte E."/>
            <person name="Baker S.E."/>
            <person name="Grigoriev I.V."/>
        </authorList>
    </citation>
    <scope>NUCLEOTIDE SEQUENCE [LARGE SCALE GENOMIC DNA]</scope>
    <source>
        <strain evidence="5">ATCC 20476 / IMI 206040</strain>
    </source>
</reference>
<dbReference type="HOGENOM" id="CLU_000288_57_23_1"/>
<evidence type="ECO:0000313" key="4">
    <source>
        <dbReference type="EMBL" id="EHK48473.1"/>
    </source>
</evidence>
<dbReference type="CDD" id="cd00200">
    <property type="entry name" value="WD40"/>
    <property type="match status" value="1"/>
</dbReference>
<dbReference type="InterPro" id="IPR001680">
    <property type="entry name" value="WD40_rpt"/>
</dbReference>
<feature type="non-terminal residue" evidence="4">
    <location>
        <position position="354"/>
    </location>
</feature>
<dbReference type="InterPro" id="IPR019775">
    <property type="entry name" value="WD40_repeat_CS"/>
</dbReference>
<name>G9NKQ1_HYPAI</name>
<feature type="repeat" description="WD" evidence="3">
    <location>
        <begin position="137"/>
        <end position="178"/>
    </location>
</feature>
<dbReference type="GeneID" id="25780523"/>
<evidence type="ECO:0000256" key="2">
    <source>
        <dbReference type="ARBA" id="ARBA00022737"/>
    </source>
</evidence>
<dbReference type="EMBL" id="ABDG02000018">
    <property type="protein sequence ID" value="EHK48473.1"/>
    <property type="molecule type" value="Genomic_DNA"/>
</dbReference>
<dbReference type="OrthoDB" id="17410at2759"/>
<feature type="repeat" description="WD" evidence="3">
    <location>
        <begin position="178"/>
        <end position="219"/>
    </location>
</feature>
<proteinExistence type="predicted"/>